<dbReference type="SUPFAM" id="SSF52833">
    <property type="entry name" value="Thioredoxin-like"/>
    <property type="match status" value="1"/>
</dbReference>
<keyword evidence="2 7" id="KW-0001">2Fe-2S</keyword>
<dbReference type="InterPro" id="IPR042128">
    <property type="entry name" value="NuoE_dom"/>
</dbReference>
<name>A0A1Y4DEA2_9BACT</name>
<organism evidence="8 9">
    <name type="scientific">Candidatus Avelusimicrobium gallicola</name>
    <dbReference type="NCBI Taxonomy" id="2562704"/>
    <lineage>
        <taxon>Bacteria</taxon>
        <taxon>Pseudomonadati</taxon>
        <taxon>Elusimicrobiota</taxon>
        <taxon>Elusimicrobia</taxon>
        <taxon>Elusimicrobiales</taxon>
        <taxon>Elusimicrobiaceae</taxon>
        <taxon>Candidatus Avelusimicrobium</taxon>
    </lineage>
</organism>
<comment type="cofactor">
    <cofactor evidence="7">
        <name>[2Fe-2S] cluster</name>
        <dbReference type="ChEBI" id="CHEBI:190135"/>
    </cofactor>
    <text evidence="7">Binds 1 [2Fe-2S] cluster.</text>
</comment>
<proteinExistence type="inferred from homology"/>
<dbReference type="OrthoDB" id="9807941at2"/>
<feature type="binding site" evidence="7">
    <location>
        <position position="78"/>
    </location>
    <ligand>
        <name>[2Fe-2S] cluster</name>
        <dbReference type="ChEBI" id="CHEBI:190135"/>
    </ligand>
</feature>
<evidence type="ECO:0000256" key="3">
    <source>
        <dbReference type="ARBA" id="ARBA00022723"/>
    </source>
</evidence>
<feature type="binding site" evidence="7">
    <location>
        <position position="124"/>
    </location>
    <ligand>
        <name>[2Fe-2S] cluster</name>
        <dbReference type="ChEBI" id="CHEBI:190135"/>
    </ligand>
</feature>
<dbReference type="AlphaFoldDB" id="A0A1Y4DEA2"/>
<dbReference type="PANTHER" id="PTHR43342:SF1">
    <property type="entry name" value="BIFURCATING [FEFE] HYDROGENASE GAMMA SUBUNIT"/>
    <property type="match status" value="1"/>
</dbReference>
<keyword evidence="9" id="KW-1185">Reference proteome</keyword>
<dbReference type="PIRSF" id="PIRSF000216">
    <property type="entry name" value="NADH_DH_24kDa"/>
    <property type="match status" value="1"/>
</dbReference>
<dbReference type="GO" id="GO:0051537">
    <property type="term" value="F:2 iron, 2 sulfur cluster binding"/>
    <property type="evidence" value="ECO:0007669"/>
    <property type="project" value="UniProtKB-KW"/>
</dbReference>
<keyword evidence="3 7" id="KW-0479">Metal-binding</keyword>
<dbReference type="Gene3D" id="1.10.10.1590">
    <property type="entry name" value="NADH-quinone oxidoreductase subunit E"/>
    <property type="match status" value="1"/>
</dbReference>
<gene>
    <name evidence="8" type="ORF">B5F75_01440</name>
</gene>
<sequence length="161" mass="17633">MTDKFAPAAKILKDHNYDSSKLIPILQKVQDEYKYLPEDIMRFIANELDISPAKVFGVATFFAHFAITPKGKHIIKVCNGTACHVKGSSFVINTVKDKLKLKDGQDTTEDMMFTLECVSCLGACGLAPVMVMDDVVHGQITPAKAVEIIDEVIASEAKNAD</sequence>
<dbReference type="InterPro" id="IPR041921">
    <property type="entry name" value="NuoE_N"/>
</dbReference>
<evidence type="ECO:0000313" key="9">
    <source>
        <dbReference type="Proteomes" id="UP000196368"/>
    </source>
</evidence>
<evidence type="ECO:0000256" key="4">
    <source>
        <dbReference type="ARBA" id="ARBA00023004"/>
    </source>
</evidence>
<evidence type="ECO:0000313" key="8">
    <source>
        <dbReference type="EMBL" id="OUO57464.1"/>
    </source>
</evidence>
<protein>
    <submittedName>
        <fullName evidence="8">NAD(P)H-dependent oxidoreductase subunit E</fullName>
    </submittedName>
</protein>
<dbReference type="RefSeq" id="WP_087286831.1">
    <property type="nucleotide sequence ID" value="NZ_NFJD01000001.1"/>
</dbReference>
<reference evidence="9" key="1">
    <citation type="submission" date="2017-04" db="EMBL/GenBank/DDBJ databases">
        <title>Function of individual gut microbiota members based on whole genome sequencing of pure cultures obtained from chicken caecum.</title>
        <authorList>
            <person name="Medvecky M."/>
            <person name="Cejkova D."/>
            <person name="Polansky O."/>
            <person name="Karasova D."/>
            <person name="Kubasova T."/>
            <person name="Cizek A."/>
            <person name="Rychlik I."/>
        </authorList>
    </citation>
    <scope>NUCLEOTIDE SEQUENCE [LARGE SCALE GENOMIC DNA]</scope>
    <source>
        <strain evidence="9">An273</strain>
    </source>
</reference>
<dbReference type="Gene3D" id="3.40.30.10">
    <property type="entry name" value="Glutaredoxin"/>
    <property type="match status" value="1"/>
</dbReference>
<feature type="binding site" evidence="7">
    <location>
        <position position="83"/>
    </location>
    <ligand>
        <name>[2Fe-2S] cluster</name>
        <dbReference type="ChEBI" id="CHEBI:190135"/>
    </ligand>
</feature>
<evidence type="ECO:0000256" key="7">
    <source>
        <dbReference type="PIRSR" id="PIRSR000216-1"/>
    </source>
</evidence>
<comment type="cofactor">
    <cofactor evidence="6">
        <name>[2Fe-2S] cluster</name>
        <dbReference type="ChEBI" id="CHEBI:190135"/>
    </cofactor>
</comment>
<dbReference type="GO" id="GO:0016491">
    <property type="term" value="F:oxidoreductase activity"/>
    <property type="evidence" value="ECO:0007669"/>
    <property type="project" value="InterPro"/>
</dbReference>
<dbReference type="CDD" id="cd03064">
    <property type="entry name" value="TRX_Fd_NuoE"/>
    <property type="match status" value="1"/>
</dbReference>
<dbReference type="GO" id="GO:0046872">
    <property type="term" value="F:metal ion binding"/>
    <property type="evidence" value="ECO:0007669"/>
    <property type="project" value="UniProtKB-KW"/>
</dbReference>
<dbReference type="Pfam" id="PF01257">
    <property type="entry name" value="2Fe-2S_thioredx"/>
    <property type="match status" value="1"/>
</dbReference>
<dbReference type="InterPro" id="IPR028431">
    <property type="entry name" value="NADP_DH_HndA-like"/>
</dbReference>
<feature type="binding site" evidence="7">
    <location>
        <position position="120"/>
    </location>
    <ligand>
        <name>[2Fe-2S] cluster</name>
        <dbReference type="ChEBI" id="CHEBI:190135"/>
    </ligand>
</feature>
<dbReference type="InterPro" id="IPR002023">
    <property type="entry name" value="NuoE-like"/>
</dbReference>
<evidence type="ECO:0000256" key="2">
    <source>
        <dbReference type="ARBA" id="ARBA00022714"/>
    </source>
</evidence>
<comment type="caution">
    <text evidence="8">The sequence shown here is derived from an EMBL/GenBank/DDBJ whole genome shotgun (WGS) entry which is preliminary data.</text>
</comment>
<keyword evidence="5 7" id="KW-0411">Iron-sulfur</keyword>
<dbReference type="PROSITE" id="PS01099">
    <property type="entry name" value="COMPLEX1_24K"/>
    <property type="match status" value="1"/>
</dbReference>
<keyword evidence="4 7" id="KW-0408">Iron</keyword>
<evidence type="ECO:0000256" key="5">
    <source>
        <dbReference type="ARBA" id="ARBA00023014"/>
    </source>
</evidence>
<comment type="similarity">
    <text evidence="1">Belongs to the complex I 24 kDa subunit family.</text>
</comment>
<evidence type="ECO:0000256" key="1">
    <source>
        <dbReference type="ARBA" id="ARBA00010643"/>
    </source>
</evidence>
<dbReference type="Proteomes" id="UP000196368">
    <property type="component" value="Unassembled WGS sequence"/>
</dbReference>
<evidence type="ECO:0000256" key="6">
    <source>
        <dbReference type="ARBA" id="ARBA00034078"/>
    </source>
</evidence>
<dbReference type="InterPro" id="IPR036249">
    <property type="entry name" value="Thioredoxin-like_sf"/>
</dbReference>
<dbReference type="PANTHER" id="PTHR43342">
    <property type="entry name" value="NADH-QUINONE OXIDOREDUCTASE, E SUBUNIT"/>
    <property type="match status" value="1"/>
</dbReference>
<dbReference type="EMBL" id="NFJD01000001">
    <property type="protein sequence ID" value="OUO57464.1"/>
    <property type="molecule type" value="Genomic_DNA"/>
</dbReference>
<accession>A0A1Y4DEA2</accession>